<feature type="coiled-coil region" evidence="1">
    <location>
        <begin position="15"/>
        <end position="49"/>
    </location>
</feature>
<dbReference type="RefSeq" id="WP_264324653.1">
    <property type="nucleotide sequence ID" value="NZ_JADEXQ010000023.1"/>
</dbReference>
<name>A0A928VPN7_9CYAN</name>
<organism evidence="3 4">
    <name type="scientific">Romeriopsis navalis LEGE 11480</name>
    <dbReference type="NCBI Taxonomy" id="2777977"/>
    <lineage>
        <taxon>Bacteria</taxon>
        <taxon>Bacillati</taxon>
        <taxon>Cyanobacteriota</taxon>
        <taxon>Cyanophyceae</taxon>
        <taxon>Leptolyngbyales</taxon>
        <taxon>Leptolyngbyaceae</taxon>
        <taxon>Romeriopsis</taxon>
        <taxon>Romeriopsis navalis</taxon>
    </lineage>
</organism>
<dbReference type="Pfam" id="PF09376">
    <property type="entry name" value="NurA"/>
    <property type="match status" value="1"/>
</dbReference>
<keyword evidence="4" id="KW-1185">Reference proteome</keyword>
<evidence type="ECO:0000313" key="4">
    <source>
        <dbReference type="Proteomes" id="UP000625316"/>
    </source>
</evidence>
<sequence length="394" mass="44168">MLDLNQLARQMQGISQHLVEESVALRQRLNRAEELMKSAEKVQTELVDRQTEWHDRFIFTAATPIEPLGTHKAIGPAPSAHTVIATDGSQISPSHHEIAYCYLLNIGRIILHYGQSKLPLLDSQPEVFYRPEDLYVSRQWGVRTEEWMGYCRTAAEVTVLGELAEAIAPTTAAPIIAMTDGSLLHWFLEPLPKEARDRILKPILESWKQMRKLQVPMVGYISASRSGEATNFLRLHTCPYIAPDCLTHCSDLPNKAPCQVLDPLRDAGIWGRLLEPGERSPLWRSSAKIQDFYGKDYEIHFCYVNVGAEIARVEVPAWVAVDESILAMTLSLVIAQVQKGYGYPVALAEAHNQAVVRGGDRARFFALLEREMVKAGLRNVGTSYKEARKRGSIA</sequence>
<accession>A0A928VPN7</accession>
<keyword evidence="1" id="KW-0175">Coiled coil</keyword>
<gene>
    <name evidence="3" type="ORF">IQ266_08845</name>
</gene>
<feature type="domain" description="NurA" evidence="2">
    <location>
        <begin position="81"/>
        <end position="356"/>
    </location>
</feature>
<comment type="caution">
    <text evidence="3">The sequence shown here is derived from an EMBL/GenBank/DDBJ whole genome shotgun (WGS) entry which is preliminary data.</text>
</comment>
<dbReference type="InterPro" id="IPR018977">
    <property type="entry name" value="NurA_domain"/>
</dbReference>
<dbReference type="AlphaFoldDB" id="A0A928VPN7"/>
<dbReference type="SMART" id="SM00933">
    <property type="entry name" value="NurA"/>
    <property type="match status" value="1"/>
</dbReference>
<evidence type="ECO:0000313" key="3">
    <source>
        <dbReference type="EMBL" id="MBE9029834.1"/>
    </source>
</evidence>
<dbReference type="EMBL" id="JADEXQ010000023">
    <property type="protein sequence ID" value="MBE9029834.1"/>
    <property type="molecule type" value="Genomic_DNA"/>
</dbReference>
<proteinExistence type="predicted"/>
<evidence type="ECO:0000256" key="1">
    <source>
        <dbReference type="SAM" id="Coils"/>
    </source>
</evidence>
<reference evidence="3" key="1">
    <citation type="submission" date="2020-10" db="EMBL/GenBank/DDBJ databases">
        <authorList>
            <person name="Castelo-Branco R."/>
            <person name="Eusebio N."/>
            <person name="Adriana R."/>
            <person name="Vieira A."/>
            <person name="Brugerolle De Fraissinette N."/>
            <person name="Rezende De Castro R."/>
            <person name="Schneider M.P."/>
            <person name="Vasconcelos V."/>
            <person name="Leao P.N."/>
        </authorList>
    </citation>
    <scope>NUCLEOTIDE SEQUENCE</scope>
    <source>
        <strain evidence="3">LEGE 11480</strain>
    </source>
</reference>
<dbReference type="Proteomes" id="UP000625316">
    <property type="component" value="Unassembled WGS sequence"/>
</dbReference>
<evidence type="ECO:0000259" key="2">
    <source>
        <dbReference type="SMART" id="SM00933"/>
    </source>
</evidence>
<protein>
    <submittedName>
        <fullName evidence="3">DNA double-strand break repair nuclease NurA</fullName>
    </submittedName>
</protein>